<dbReference type="EMBL" id="NMPR01000253">
    <property type="protein sequence ID" value="KAA8624154.1"/>
    <property type="molecule type" value="Genomic_DNA"/>
</dbReference>
<evidence type="ECO:0000313" key="1">
    <source>
        <dbReference type="EMBL" id="KAA8624154.1"/>
    </source>
</evidence>
<dbReference type="Proteomes" id="UP000433876">
    <property type="component" value="Unassembled WGS sequence"/>
</dbReference>
<dbReference type="VEuPathDB" id="FungiDB:SMAC_00057"/>
<sequence>MGITLSVWAPLWPTLASAILRSFIIPFLSTTLRRPFLIFPGQFIRIPLSRLFLSALSSIRSIRHLLSWRLRFSFTRLTGEALAMLDPANPPKVSPLLSMYEDSSAYPQEASLNSDLDSIVTPDSDTVNSYNYSNHLVRGSPQPEAGRCFEHMDLSSAKNKGKKFSRAKREWIATELHRKGLYLCISRYDAAVTRPNTLCPRCVHLPKNAEEDWKIYSASVLTWVNGIDNDKMVAHPQWVGTLDVDADASI</sequence>
<gene>
    <name evidence="1" type="ORF">SMACR_00057</name>
</gene>
<name>A0A8S8ZAE9_SORMA</name>
<proteinExistence type="predicted"/>
<evidence type="ECO:0000313" key="2">
    <source>
        <dbReference type="Proteomes" id="UP000433876"/>
    </source>
</evidence>
<dbReference type="AlphaFoldDB" id="A0A8S8ZAE9"/>
<organism evidence="1 2">
    <name type="scientific">Sordaria macrospora</name>
    <dbReference type="NCBI Taxonomy" id="5147"/>
    <lineage>
        <taxon>Eukaryota</taxon>
        <taxon>Fungi</taxon>
        <taxon>Dikarya</taxon>
        <taxon>Ascomycota</taxon>
        <taxon>Pezizomycotina</taxon>
        <taxon>Sordariomycetes</taxon>
        <taxon>Sordariomycetidae</taxon>
        <taxon>Sordariales</taxon>
        <taxon>Sordariaceae</taxon>
        <taxon>Sordaria</taxon>
    </lineage>
</organism>
<reference evidence="1 2" key="1">
    <citation type="submission" date="2017-07" db="EMBL/GenBank/DDBJ databases">
        <title>Genome sequence of the Sordaria macrospora wild type strain R19027.</title>
        <authorList>
            <person name="Nowrousian M."/>
            <person name="Teichert I."/>
            <person name="Kueck U."/>
        </authorList>
    </citation>
    <scope>NUCLEOTIDE SEQUENCE [LARGE SCALE GENOMIC DNA]</scope>
    <source>
        <strain evidence="1 2">R19027</strain>
        <tissue evidence="1">Mycelium</tissue>
    </source>
</reference>
<accession>A0A8S8ZAE9</accession>
<comment type="caution">
    <text evidence="1">The sequence shown here is derived from an EMBL/GenBank/DDBJ whole genome shotgun (WGS) entry which is preliminary data.</text>
</comment>
<protein>
    <submittedName>
        <fullName evidence="1">Uncharacterized protein</fullName>
    </submittedName>
</protein>